<protein>
    <submittedName>
        <fullName evidence="2">Carbohydrate-binding domain-containing protein</fullName>
    </submittedName>
</protein>
<dbReference type="Proteomes" id="UP001252875">
    <property type="component" value="Unassembled WGS sequence"/>
</dbReference>
<feature type="compositionally biased region" description="Acidic residues" evidence="1">
    <location>
        <begin position="67"/>
        <end position="77"/>
    </location>
</feature>
<name>A0ABU3F7K1_9ENTE</name>
<organism evidence="2 3">
    <name type="scientific">Enterococcus hulanensis</name>
    <dbReference type="NCBI Taxonomy" id="2559929"/>
    <lineage>
        <taxon>Bacteria</taxon>
        <taxon>Bacillati</taxon>
        <taxon>Bacillota</taxon>
        <taxon>Bacilli</taxon>
        <taxon>Lactobacillales</taxon>
        <taxon>Enterococcaceae</taxon>
        <taxon>Enterococcus</taxon>
    </lineage>
</organism>
<evidence type="ECO:0000313" key="3">
    <source>
        <dbReference type="Proteomes" id="UP001252875"/>
    </source>
</evidence>
<dbReference type="EMBL" id="JARPYI010000016">
    <property type="protein sequence ID" value="MDT2602146.1"/>
    <property type="molecule type" value="Genomic_DNA"/>
</dbReference>
<proteinExistence type="predicted"/>
<feature type="region of interest" description="Disordered" evidence="1">
    <location>
        <begin position="36"/>
        <end position="133"/>
    </location>
</feature>
<dbReference type="RefSeq" id="WP_311821540.1">
    <property type="nucleotide sequence ID" value="NZ_JARPYF010000001.1"/>
</dbReference>
<feature type="compositionally biased region" description="Acidic residues" evidence="1">
    <location>
        <begin position="95"/>
        <end position="105"/>
    </location>
</feature>
<accession>A0ABU3F7K1</accession>
<keyword evidence="3" id="KW-1185">Reference proteome</keyword>
<feature type="compositionally biased region" description="Low complexity" evidence="1">
    <location>
        <begin position="78"/>
        <end position="94"/>
    </location>
</feature>
<reference evidence="2 3" key="1">
    <citation type="submission" date="2023-03" db="EMBL/GenBank/DDBJ databases">
        <authorList>
            <person name="Shen W."/>
            <person name="Cai J."/>
        </authorList>
    </citation>
    <scope>NUCLEOTIDE SEQUENCE [LARGE SCALE GENOMIC DNA]</scope>
    <source>
        <strain evidence="2 3">D6-4</strain>
    </source>
</reference>
<sequence>MIKRRKGLSVICMLILVNNFIFSTGSVVIAKTTDENVTEETQLENPLENKLLEESLPEPSATVNTEETLETTEEESPILEASEPSAPPEATAETQEIETVEETDQSSEVVERKQAPSNEASLDEPKSETGDFTVIGGTIGKDYTYKQNVLSFNKSGEYHVTGETYTDRIVVAATNVRLTLNNAKIDVSSNNDQPALKINQNKSATINLVGENELKSGQNCAGLQNANYTEGALVITSDGGEYQGFAGKLTAIGGKFGAGIGGGLNGNGEAIIEGGQITAIGVGGGAGIGSGNKTANDSCRVTITGGTVMATAGENGAAIGSKKVSPKSGEVKITGGTVTATSKGNESGIVCGISGNGAVTITGGSVKAVDSNSFTDSINPRPTNDSDGVELCKLIPVQSDAKVLVDGVDYKVAGPHGDDEHYYLYMTKTSHKVTVTNDSKTRTYFVDWDKENEEFEFFSFGDFEPDNITGVEYSDNELILGGDNQTYTVTMRNGIEKTEVDRIKVTGKNVTVKLDDVKIDVSSKRDQAALLIAEDASATIDLVGENELKSGLNCAGLQNNNDTENSLVITSGGGEHEGYAGKLTATGGDYAAGIGGGYQGEGMVTIHGGEITATGGDETEDGRSGGAGIGGGYKRGGKVAIAGGKITATGGKGTSNGYGGGSGIGGGYTSSGEVTITGGMIIATGDALGSGIGGGSKGSGTVTINSGQITAFGGFDSAGIGGGNYGAAKVIIKGGEITATGGKQKTGQIGGGSGIGSGIEATGEVTITGGTITATGGYENIGIGNGYNGKAGSVTITGGSVKALDHNQNPDSITPRPTSDGNNPIELYRANASSYSTGQSLKVGTKDWPIAGKHAEDDFFYLYLPKEKHVITVGEQENFIDWQNEAFAPVPTYSLMIPSEVTLTNAETATTIELTNEFHGVAGYNKQVTTRLLNGSYLVLKNQADNKKQVQSAISYQPVVLPHDSERRESILKLDAPAALDESPIQAGNYQGQLTFKTTLATEGGNP</sequence>
<gene>
    <name evidence="2" type="ORF">P7D85_20500</name>
</gene>
<dbReference type="Pfam" id="PF18889">
    <property type="entry name" value="Beta_helix_3"/>
    <property type="match status" value="7"/>
</dbReference>
<evidence type="ECO:0000313" key="2">
    <source>
        <dbReference type="EMBL" id="MDT2602146.1"/>
    </source>
</evidence>
<evidence type="ECO:0000256" key="1">
    <source>
        <dbReference type="SAM" id="MobiDB-lite"/>
    </source>
</evidence>
<comment type="caution">
    <text evidence="2">The sequence shown here is derived from an EMBL/GenBank/DDBJ whole genome shotgun (WGS) entry which is preliminary data.</text>
</comment>